<dbReference type="GO" id="GO:0016887">
    <property type="term" value="F:ATP hydrolysis activity"/>
    <property type="evidence" value="ECO:0007669"/>
    <property type="project" value="InterPro"/>
</dbReference>
<reference evidence="12 13" key="1">
    <citation type="submission" date="2018-09" db="EMBL/GenBank/DDBJ databases">
        <authorList>
            <person name="Postec A."/>
        </authorList>
    </citation>
    <scope>NUCLEOTIDE SEQUENCE [LARGE SCALE GENOMIC DNA]</scope>
    <source>
        <strain evidence="12">70B-A</strain>
    </source>
</reference>
<evidence type="ECO:0000256" key="10">
    <source>
        <dbReference type="RuleBase" id="RU364103"/>
    </source>
</evidence>
<dbReference type="GO" id="GO:0006824">
    <property type="term" value="P:cobalt ion transport"/>
    <property type="evidence" value="ECO:0007669"/>
    <property type="project" value="InterPro"/>
</dbReference>
<dbReference type="FunFam" id="3.40.50.300:FF:000224">
    <property type="entry name" value="Energy-coupling factor transporter ATP-binding protein EcfA"/>
    <property type="match status" value="1"/>
</dbReference>
<evidence type="ECO:0000313" key="13">
    <source>
        <dbReference type="Proteomes" id="UP000279029"/>
    </source>
</evidence>
<keyword evidence="6 10" id="KW-0067">ATP-binding</keyword>
<dbReference type="InterPro" id="IPR017871">
    <property type="entry name" value="ABC_transporter-like_CS"/>
</dbReference>
<dbReference type="EMBL" id="LR130778">
    <property type="protein sequence ID" value="VDN46063.1"/>
    <property type="molecule type" value="Genomic_DNA"/>
</dbReference>
<dbReference type="InterPro" id="IPR003439">
    <property type="entry name" value="ABC_transporter-like_ATP-bd"/>
</dbReference>
<dbReference type="KEGG" id="cbar:PATL70BA_0219"/>
<organism evidence="12 13">
    <name type="scientific">Petrocella atlantisensis</name>
    <dbReference type="NCBI Taxonomy" id="2173034"/>
    <lineage>
        <taxon>Bacteria</taxon>
        <taxon>Bacillati</taxon>
        <taxon>Bacillota</taxon>
        <taxon>Clostridia</taxon>
        <taxon>Lachnospirales</taxon>
        <taxon>Vallitaleaceae</taxon>
        <taxon>Petrocella</taxon>
    </lineage>
</organism>
<dbReference type="PANTHER" id="PTHR43553">
    <property type="entry name" value="HEAVY METAL TRANSPORTER"/>
    <property type="match status" value="1"/>
</dbReference>
<dbReference type="InterPro" id="IPR027417">
    <property type="entry name" value="P-loop_NTPase"/>
</dbReference>
<dbReference type="GO" id="GO:0042626">
    <property type="term" value="F:ATPase-coupled transmembrane transporter activity"/>
    <property type="evidence" value="ECO:0007669"/>
    <property type="project" value="TreeGrafter"/>
</dbReference>
<keyword evidence="5 10" id="KW-0547">Nucleotide-binding</keyword>
<evidence type="ECO:0000256" key="9">
    <source>
        <dbReference type="ARBA" id="ARBA00025157"/>
    </source>
</evidence>
<keyword evidence="3 10" id="KW-0813">Transport</keyword>
<dbReference type="GO" id="GO:0005524">
    <property type="term" value="F:ATP binding"/>
    <property type="evidence" value="ECO:0007669"/>
    <property type="project" value="UniProtKB-UniRule"/>
</dbReference>
<dbReference type="SUPFAM" id="SSF52540">
    <property type="entry name" value="P-loop containing nucleoside triphosphate hydrolases"/>
    <property type="match status" value="1"/>
</dbReference>
<evidence type="ECO:0000256" key="1">
    <source>
        <dbReference type="ARBA" id="ARBA00004202"/>
    </source>
</evidence>
<evidence type="ECO:0000256" key="8">
    <source>
        <dbReference type="ARBA" id="ARBA00023136"/>
    </source>
</evidence>
<dbReference type="PROSITE" id="PS00211">
    <property type="entry name" value="ABC_TRANSPORTER_1"/>
    <property type="match status" value="1"/>
</dbReference>
<protein>
    <recommendedName>
        <fullName evidence="10">ABC transporter ATP-binding protein</fullName>
    </recommendedName>
</protein>
<name>A0A3P7P6V5_9FIRM</name>
<evidence type="ECO:0000256" key="4">
    <source>
        <dbReference type="ARBA" id="ARBA00022475"/>
    </source>
</evidence>
<dbReference type="InterPro" id="IPR005876">
    <property type="entry name" value="Co_trans_ATP-bd"/>
</dbReference>
<comment type="function">
    <text evidence="9">Probably part of an ABC transporter complex. Responsible for energy coupling to the transport system.</text>
</comment>
<dbReference type="Gene3D" id="3.40.50.300">
    <property type="entry name" value="P-loop containing nucleotide triphosphate hydrolases"/>
    <property type="match status" value="1"/>
</dbReference>
<proteinExistence type="inferred from homology"/>
<dbReference type="SMART" id="SM00382">
    <property type="entry name" value="AAA"/>
    <property type="match status" value="1"/>
</dbReference>
<keyword evidence="12" id="KW-0378">Hydrolase</keyword>
<keyword evidence="8 10" id="KW-0472">Membrane</keyword>
<evidence type="ECO:0000256" key="6">
    <source>
        <dbReference type="ARBA" id="ARBA00022840"/>
    </source>
</evidence>
<evidence type="ECO:0000256" key="7">
    <source>
        <dbReference type="ARBA" id="ARBA00022967"/>
    </source>
</evidence>
<keyword evidence="4 10" id="KW-1003">Cell membrane</keyword>
<feature type="domain" description="ABC transporter" evidence="11">
    <location>
        <begin position="2"/>
        <end position="230"/>
    </location>
</feature>
<evidence type="ECO:0000256" key="5">
    <source>
        <dbReference type="ARBA" id="ARBA00022741"/>
    </source>
</evidence>
<evidence type="ECO:0000259" key="11">
    <source>
        <dbReference type="PROSITE" id="PS50893"/>
    </source>
</evidence>
<dbReference type="GO" id="GO:0043190">
    <property type="term" value="C:ATP-binding cassette (ABC) transporter complex"/>
    <property type="evidence" value="ECO:0007669"/>
    <property type="project" value="TreeGrafter"/>
</dbReference>
<evidence type="ECO:0000256" key="3">
    <source>
        <dbReference type="ARBA" id="ARBA00022448"/>
    </source>
</evidence>
<dbReference type="InterPro" id="IPR003593">
    <property type="entry name" value="AAA+_ATPase"/>
</dbReference>
<comment type="similarity">
    <text evidence="2 10">Belongs to the ABC transporter superfamily.</text>
</comment>
<sequence length="231" mass="25910">MVECKNLSYVYADGTKALSDLDFSTQKGRIIGVIGSNGAGKSTLFKCLTGFLKPNTGHLTYNHQPIKYDKKSLQALRMKINIVLQGAEKQIFLPSVKDDIAFGPRNLRMSSEIIERRIIEAIEATALESCKDKLIHNLSYGQKKRVAIAGVLALSPEVIIFDEPEAGLDPYMKQQMVLLIKALSKSGKTIIMASHNMDFIYETCDYVYLLKKGHLLAEGCLRMFWVIMISW</sequence>
<comment type="function">
    <text evidence="10">Part of an ABC transporter complex. Responsible for energy coupling to the transport system.</text>
</comment>
<dbReference type="PANTHER" id="PTHR43553:SF24">
    <property type="entry name" value="ENERGY-COUPLING FACTOR TRANSPORTER ATP-BINDING PROTEIN ECFA1"/>
    <property type="match status" value="1"/>
</dbReference>
<dbReference type="CDD" id="cd03225">
    <property type="entry name" value="ABC_cobalt_CbiO_domain1"/>
    <property type="match status" value="1"/>
</dbReference>
<keyword evidence="7" id="KW-1278">Translocase</keyword>
<dbReference type="InterPro" id="IPR050095">
    <property type="entry name" value="ECF_ABC_transporter_ATP-bd"/>
</dbReference>
<dbReference type="Pfam" id="PF00005">
    <property type="entry name" value="ABC_tran"/>
    <property type="match status" value="1"/>
</dbReference>
<dbReference type="Proteomes" id="UP000279029">
    <property type="component" value="Chromosome"/>
</dbReference>
<comment type="subcellular location">
    <subcellularLocation>
        <location evidence="1 10">Cell membrane</location>
        <topology evidence="1 10">Peripheral membrane protein</topology>
    </subcellularLocation>
</comment>
<dbReference type="AlphaFoldDB" id="A0A3P7P6V5"/>
<dbReference type="PROSITE" id="PS50893">
    <property type="entry name" value="ABC_TRANSPORTER_2"/>
    <property type="match status" value="1"/>
</dbReference>
<dbReference type="InterPro" id="IPR015856">
    <property type="entry name" value="ABC_transpr_CbiO/EcfA_su"/>
</dbReference>
<evidence type="ECO:0000256" key="2">
    <source>
        <dbReference type="ARBA" id="ARBA00005417"/>
    </source>
</evidence>
<dbReference type="NCBIfam" id="TIGR01166">
    <property type="entry name" value="cbiO"/>
    <property type="match status" value="1"/>
</dbReference>
<keyword evidence="13" id="KW-1185">Reference proteome</keyword>
<accession>A0A3P7P6V5</accession>
<gene>
    <name evidence="12" type="ORF">PATL70BA_0219</name>
</gene>
<evidence type="ECO:0000313" key="12">
    <source>
        <dbReference type="EMBL" id="VDN46063.1"/>
    </source>
</evidence>